<dbReference type="PANTHER" id="PTHR33841">
    <property type="entry name" value="DNA METHYLTRANSFERASE YEEA-RELATED"/>
    <property type="match status" value="1"/>
</dbReference>
<dbReference type="PROSITE" id="PS00092">
    <property type="entry name" value="N6_MTASE"/>
    <property type="match status" value="1"/>
</dbReference>
<name>A0A2M6WTF4_9BACT</name>
<dbReference type="Pfam" id="PF07669">
    <property type="entry name" value="Eco57I"/>
    <property type="match status" value="1"/>
</dbReference>
<evidence type="ECO:0000256" key="5">
    <source>
        <dbReference type="ARBA" id="ARBA00047942"/>
    </source>
</evidence>
<dbReference type="EC" id="2.1.1.72" evidence="1"/>
<dbReference type="InterPro" id="IPR050953">
    <property type="entry name" value="N4_N6_ade-DNA_methylase"/>
</dbReference>
<dbReference type="EMBL" id="PFAM01000013">
    <property type="protein sequence ID" value="PIT96006.1"/>
    <property type="molecule type" value="Genomic_DNA"/>
</dbReference>
<dbReference type="InterPro" id="IPR029063">
    <property type="entry name" value="SAM-dependent_MTases_sf"/>
</dbReference>
<dbReference type="InterPro" id="IPR002052">
    <property type="entry name" value="DNA_methylase_N6_adenine_CS"/>
</dbReference>
<dbReference type="SUPFAM" id="SSF53335">
    <property type="entry name" value="S-adenosyl-L-methionine-dependent methyltransferases"/>
    <property type="match status" value="1"/>
</dbReference>
<evidence type="ECO:0000313" key="8">
    <source>
        <dbReference type="Proteomes" id="UP000228533"/>
    </source>
</evidence>
<protein>
    <recommendedName>
        <fullName evidence="1">site-specific DNA-methyltransferase (adenine-specific)</fullName>
        <ecNumber evidence="1">2.1.1.72</ecNumber>
    </recommendedName>
</protein>
<dbReference type="InterPro" id="IPR011639">
    <property type="entry name" value="MethylTrfase_TaqI-like_dom"/>
</dbReference>
<evidence type="ECO:0000256" key="3">
    <source>
        <dbReference type="ARBA" id="ARBA00022679"/>
    </source>
</evidence>
<feature type="domain" description="Type II methyltransferase M.TaqI-like" evidence="6">
    <location>
        <begin position="414"/>
        <end position="571"/>
    </location>
</feature>
<evidence type="ECO:0000259" key="6">
    <source>
        <dbReference type="Pfam" id="PF07669"/>
    </source>
</evidence>
<keyword evidence="2" id="KW-0489">Methyltransferase</keyword>
<keyword evidence="4" id="KW-0949">S-adenosyl-L-methionine</keyword>
<gene>
    <name evidence="7" type="ORF">COT94_01945</name>
</gene>
<dbReference type="AlphaFoldDB" id="A0A2M6WTF4"/>
<dbReference type="Gene3D" id="3.90.1570.30">
    <property type="match status" value="1"/>
</dbReference>
<accession>A0A2M6WTF4</accession>
<organism evidence="7 8">
    <name type="scientific">Candidatus Falkowbacteria bacterium CG10_big_fil_rev_8_21_14_0_10_37_14</name>
    <dbReference type="NCBI Taxonomy" id="1974561"/>
    <lineage>
        <taxon>Bacteria</taxon>
        <taxon>Candidatus Falkowiibacteriota</taxon>
    </lineage>
</organism>
<dbReference type="PANTHER" id="PTHR33841:SF1">
    <property type="entry name" value="DNA METHYLTRANSFERASE A"/>
    <property type="match status" value="1"/>
</dbReference>
<dbReference type="GO" id="GO:0032259">
    <property type="term" value="P:methylation"/>
    <property type="evidence" value="ECO:0007669"/>
    <property type="project" value="UniProtKB-KW"/>
</dbReference>
<sequence>MKKEEVKQQIQKLVEKYQRVAEAGKINSYNEAQTRNEFIEPLFEFLGWDMRNLSFDNEVTTEENVSGGRVDLAFRFNNIPVFFLEAKAMKVDLDEWKWAEQAINYSWNKNVTWAILTDFESIKIFNAEIPPKSLSQNLFIEIDHKNFIDRFDQLWLLSKESFELKLLDKEAQRWGKLTQRKQVGEKLFEDLMAWRILLTKDFKKQNSLTDEELNEGVQRILDRLIFIRTAEDRKIEPNILIGIPRGGKANQYEQIIKVFRDFDDGYNSKLFAPHYCEQWKLSDKVIGEVIKGLYETKDGYRYDFSVISADVLGGIYEQYLSFVQVRKGEDKTRSKRKSQGIYYTPKYIVEFIVNETLGEVLKKTKPKELSKIKILDPACGSGSFLNAAYDKILTTLTKQNPQTSLFAKFDILKENIFGVDLDVQAVEIAQLNLLLKVLVQKTKLPTLQHNLTSGNSLILSEPAELEKYFGADYRQEKPFDFKNEFKDVVERGGFDVIIGNPPYGAELSKTQQEYFNNIYDVGSTDTAILFIKRSLELLKDGGKLGFIVPKALCFASNWRKIREYIWDNTEIIIDCGKAWKEVKLEQVVFIVRKGKKSTSYTSGKFENGNLKILGKINKKDSENFGFFLNGISESELVIAKKVKANSISLNDISSNQRGAILQKFISELGNREVIGGAQIQKFGVIGVKGKIDKNKISNEQAFIKDNSVLVQRIVAHIENPTDHIKITACVPERNDYIIVDTINQIALNNNIDKNVICYLLNSQLMSWYAYRFIFGKAIRTMQFDNPTTARLPIPKDIEVLQNELVKPVNEYLKLGKEFSNTPANTDKRHNLKIEMERLEQKIDEVIYKSYELTTEEIRTIEQ</sequence>
<dbReference type="PRINTS" id="PR00507">
    <property type="entry name" value="N12N6MTFRASE"/>
</dbReference>
<dbReference type="Gene3D" id="3.40.50.150">
    <property type="entry name" value="Vaccinia Virus protein VP39"/>
    <property type="match status" value="1"/>
</dbReference>
<evidence type="ECO:0000256" key="2">
    <source>
        <dbReference type="ARBA" id="ARBA00022603"/>
    </source>
</evidence>
<reference evidence="8" key="1">
    <citation type="submission" date="2017-09" db="EMBL/GenBank/DDBJ databases">
        <title>Depth-based differentiation of microbial function through sediment-hosted aquifers and enrichment of novel symbionts in the deep terrestrial subsurface.</title>
        <authorList>
            <person name="Probst A.J."/>
            <person name="Ladd B."/>
            <person name="Jarett J.K."/>
            <person name="Geller-Mcgrath D.E."/>
            <person name="Sieber C.M.K."/>
            <person name="Emerson J.B."/>
            <person name="Anantharaman K."/>
            <person name="Thomas B.C."/>
            <person name="Malmstrom R."/>
            <person name="Stieglmeier M."/>
            <person name="Klingl A."/>
            <person name="Woyke T."/>
            <person name="Ryan C.M."/>
            <person name="Banfield J.F."/>
        </authorList>
    </citation>
    <scope>NUCLEOTIDE SEQUENCE [LARGE SCALE GENOMIC DNA]</scope>
</reference>
<dbReference type="Proteomes" id="UP000228533">
    <property type="component" value="Unassembled WGS sequence"/>
</dbReference>
<evidence type="ECO:0000256" key="1">
    <source>
        <dbReference type="ARBA" id="ARBA00011900"/>
    </source>
</evidence>
<evidence type="ECO:0000313" key="7">
    <source>
        <dbReference type="EMBL" id="PIT96006.1"/>
    </source>
</evidence>
<comment type="caution">
    <text evidence="7">The sequence shown here is derived from an EMBL/GenBank/DDBJ whole genome shotgun (WGS) entry which is preliminary data.</text>
</comment>
<dbReference type="GO" id="GO:0009007">
    <property type="term" value="F:site-specific DNA-methyltransferase (adenine-specific) activity"/>
    <property type="evidence" value="ECO:0007669"/>
    <property type="project" value="UniProtKB-EC"/>
</dbReference>
<proteinExistence type="predicted"/>
<comment type="catalytic activity">
    <reaction evidence="5">
        <text>a 2'-deoxyadenosine in DNA + S-adenosyl-L-methionine = an N(6)-methyl-2'-deoxyadenosine in DNA + S-adenosyl-L-homocysteine + H(+)</text>
        <dbReference type="Rhea" id="RHEA:15197"/>
        <dbReference type="Rhea" id="RHEA-COMP:12418"/>
        <dbReference type="Rhea" id="RHEA-COMP:12419"/>
        <dbReference type="ChEBI" id="CHEBI:15378"/>
        <dbReference type="ChEBI" id="CHEBI:57856"/>
        <dbReference type="ChEBI" id="CHEBI:59789"/>
        <dbReference type="ChEBI" id="CHEBI:90615"/>
        <dbReference type="ChEBI" id="CHEBI:90616"/>
        <dbReference type="EC" id="2.1.1.72"/>
    </reaction>
</comment>
<evidence type="ECO:0000256" key="4">
    <source>
        <dbReference type="ARBA" id="ARBA00022691"/>
    </source>
</evidence>
<keyword evidence="3" id="KW-0808">Transferase</keyword>
<dbReference type="GO" id="GO:0003676">
    <property type="term" value="F:nucleic acid binding"/>
    <property type="evidence" value="ECO:0007669"/>
    <property type="project" value="InterPro"/>
</dbReference>
<dbReference type="GO" id="GO:0006304">
    <property type="term" value="P:DNA modification"/>
    <property type="evidence" value="ECO:0007669"/>
    <property type="project" value="InterPro"/>
</dbReference>